<sequence>MASGICSRPGAGDAFWDVMKTPSARTGGLSVTPLKRGSRRPFFFIRFPILPIQSLRNGANQQWRMETHTRADFIKQRYTTFII</sequence>
<gene>
    <name evidence="1" type="ORF">VNO77_44251</name>
</gene>
<name>A0AAN9JYL4_CANGL</name>
<dbReference type="AlphaFoldDB" id="A0AAN9JYL4"/>
<accession>A0AAN9JYL4</accession>
<evidence type="ECO:0000313" key="2">
    <source>
        <dbReference type="Proteomes" id="UP001367508"/>
    </source>
</evidence>
<dbReference type="EMBL" id="JAYMYQ010000011">
    <property type="protein sequence ID" value="KAK7306322.1"/>
    <property type="molecule type" value="Genomic_DNA"/>
</dbReference>
<reference evidence="1 2" key="1">
    <citation type="submission" date="2024-01" db="EMBL/GenBank/DDBJ databases">
        <title>The genomes of 5 underutilized Papilionoideae crops provide insights into root nodulation and disease resistanc.</title>
        <authorList>
            <person name="Jiang F."/>
        </authorList>
    </citation>
    <scope>NUCLEOTIDE SEQUENCE [LARGE SCALE GENOMIC DNA]</scope>
    <source>
        <strain evidence="1">LVBAO_FW01</strain>
        <tissue evidence="1">Leaves</tissue>
    </source>
</reference>
<protein>
    <submittedName>
        <fullName evidence="1">Uncharacterized protein</fullName>
    </submittedName>
</protein>
<proteinExistence type="predicted"/>
<organism evidence="1 2">
    <name type="scientific">Canavalia gladiata</name>
    <name type="common">Sword bean</name>
    <name type="synonym">Dolichos gladiatus</name>
    <dbReference type="NCBI Taxonomy" id="3824"/>
    <lineage>
        <taxon>Eukaryota</taxon>
        <taxon>Viridiplantae</taxon>
        <taxon>Streptophyta</taxon>
        <taxon>Embryophyta</taxon>
        <taxon>Tracheophyta</taxon>
        <taxon>Spermatophyta</taxon>
        <taxon>Magnoliopsida</taxon>
        <taxon>eudicotyledons</taxon>
        <taxon>Gunneridae</taxon>
        <taxon>Pentapetalae</taxon>
        <taxon>rosids</taxon>
        <taxon>fabids</taxon>
        <taxon>Fabales</taxon>
        <taxon>Fabaceae</taxon>
        <taxon>Papilionoideae</taxon>
        <taxon>50 kb inversion clade</taxon>
        <taxon>NPAAA clade</taxon>
        <taxon>indigoferoid/millettioid clade</taxon>
        <taxon>Phaseoleae</taxon>
        <taxon>Canavalia</taxon>
    </lineage>
</organism>
<dbReference type="Proteomes" id="UP001367508">
    <property type="component" value="Unassembled WGS sequence"/>
</dbReference>
<keyword evidence="2" id="KW-1185">Reference proteome</keyword>
<comment type="caution">
    <text evidence="1">The sequence shown here is derived from an EMBL/GenBank/DDBJ whole genome shotgun (WGS) entry which is preliminary data.</text>
</comment>
<evidence type="ECO:0000313" key="1">
    <source>
        <dbReference type="EMBL" id="KAK7306322.1"/>
    </source>
</evidence>